<evidence type="ECO:0000256" key="6">
    <source>
        <dbReference type="ARBA" id="ARBA00023242"/>
    </source>
</evidence>
<comment type="similarity">
    <text evidence="2">Belongs to the RRP4 family.</text>
</comment>
<comment type="subcellular location">
    <subcellularLocation>
        <location evidence="1">Nucleus</location>
    </subcellularLocation>
</comment>
<dbReference type="GO" id="GO:0071038">
    <property type="term" value="P:TRAMP-dependent tRNA surveillance pathway"/>
    <property type="evidence" value="ECO:0007669"/>
    <property type="project" value="TreeGrafter"/>
</dbReference>
<dbReference type="SUPFAM" id="SSF50249">
    <property type="entry name" value="Nucleic acid-binding proteins"/>
    <property type="match status" value="1"/>
</dbReference>
<dbReference type="Pfam" id="PF15985">
    <property type="entry name" value="KH_6"/>
    <property type="match status" value="1"/>
</dbReference>
<dbReference type="GO" id="GO:0071034">
    <property type="term" value="P:CUT catabolic process"/>
    <property type="evidence" value="ECO:0007669"/>
    <property type="project" value="TreeGrafter"/>
</dbReference>
<dbReference type="GO" id="GO:0003723">
    <property type="term" value="F:RNA binding"/>
    <property type="evidence" value="ECO:0007669"/>
    <property type="project" value="UniProtKB-KW"/>
</dbReference>
<dbReference type="InterPro" id="IPR036612">
    <property type="entry name" value="KH_dom_type_1_sf"/>
</dbReference>
<protein>
    <recommendedName>
        <fullName evidence="8">S1 motif domain-containing protein</fullName>
    </recommendedName>
</protein>
<dbReference type="GO" id="GO:0000177">
    <property type="term" value="C:cytoplasmic exosome (RNase complex)"/>
    <property type="evidence" value="ECO:0007669"/>
    <property type="project" value="TreeGrafter"/>
</dbReference>
<evidence type="ECO:0000256" key="2">
    <source>
        <dbReference type="ARBA" id="ARBA00009155"/>
    </source>
</evidence>
<evidence type="ECO:0000313" key="9">
    <source>
        <dbReference type="EMBL" id="KAK9834028.1"/>
    </source>
</evidence>
<feature type="region of interest" description="Disordered" evidence="7">
    <location>
        <begin position="230"/>
        <end position="251"/>
    </location>
</feature>
<evidence type="ECO:0000256" key="5">
    <source>
        <dbReference type="ARBA" id="ARBA00022884"/>
    </source>
</evidence>
<dbReference type="InterPro" id="IPR004088">
    <property type="entry name" value="KH_dom_type_1"/>
</dbReference>
<keyword evidence="3" id="KW-0698">rRNA processing</keyword>
<dbReference type="PANTHER" id="PTHR21321">
    <property type="entry name" value="PNAS-3 RELATED"/>
    <property type="match status" value="1"/>
</dbReference>
<feature type="domain" description="S1 motif" evidence="8">
    <location>
        <begin position="99"/>
        <end position="177"/>
    </location>
</feature>
<proteinExistence type="inferred from homology"/>
<dbReference type="FunFam" id="2.40.50.140:FF:000038">
    <property type="entry name" value="Exosome complex component RRP4"/>
    <property type="match status" value="1"/>
</dbReference>
<evidence type="ECO:0000256" key="7">
    <source>
        <dbReference type="SAM" id="MobiDB-lite"/>
    </source>
</evidence>
<dbReference type="InterPro" id="IPR012340">
    <property type="entry name" value="NA-bd_OB-fold"/>
</dbReference>
<reference evidence="9 10" key="1">
    <citation type="journal article" date="2024" name="Nat. Commun.">
        <title>Phylogenomics reveals the evolutionary origins of lichenization in chlorophyte algae.</title>
        <authorList>
            <person name="Puginier C."/>
            <person name="Libourel C."/>
            <person name="Otte J."/>
            <person name="Skaloud P."/>
            <person name="Haon M."/>
            <person name="Grisel S."/>
            <person name="Petersen M."/>
            <person name="Berrin J.G."/>
            <person name="Delaux P.M."/>
            <person name="Dal Grande F."/>
            <person name="Keller J."/>
        </authorList>
    </citation>
    <scope>NUCLEOTIDE SEQUENCE [LARGE SCALE GENOMIC DNA]</scope>
    <source>
        <strain evidence="9 10">SAG 245.80</strain>
    </source>
</reference>
<dbReference type="GO" id="GO:0000176">
    <property type="term" value="C:nuclear exosome (RNase complex)"/>
    <property type="evidence" value="ECO:0007669"/>
    <property type="project" value="TreeGrafter"/>
</dbReference>
<keyword evidence="6" id="KW-0539">Nucleus</keyword>
<dbReference type="GO" id="GO:0034475">
    <property type="term" value="P:U4 snRNA 3'-end processing"/>
    <property type="evidence" value="ECO:0007669"/>
    <property type="project" value="TreeGrafter"/>
</dbReference>
<keyword evidence="4" id="KW-0271">Exosome</keyword>
<accession>A0AAW1RKC7</accession>
<dbReference type="GO" id="GO:0000467">
    <property type="term" value="P:exonucleolytic trimming to generate mature 3'-end of 5.8S rRNA from tricistronic rRNA transcript (SSU-rRNA, 5.8S rRNA, LSU-rRNA)"/>
    <property type="evidence" value="ECO:0007669"/>
    <property type="project" value="TreeGrafter"/>
</dbReference>
<keyword evidence="5" id="KW-0694">RNA-binding</keyword>
<name>A0AAW1RKC7_9CHLO</name>
<dbReference type="AlphaFoldDB" id="A0AAW1RKC7"/>
<organism evidence="9 10">
    <name type="scientific">Elliptochloris bilobata</name>
    <dbReference type="NCBI Taxonomy" id="381761"/>
    <lineage>
        <taxon>Eukaryota</taxon>
        <taxon>Viridiplantae</taxon>
        <taxon>Chlorophyta</taxon>
        <taxon>core chlorophytes</taxon>
        <taxon>Trebouxiophyceae</taxon>
        <taxon>Trebouxiophyceae incertae sedis</taxon>
        <taxon>Elliptochloris clade</taxon>
        <taxon>Elliptochloris</taxon>
    </lineage>
</organism>
<comment type="caution">
    <text evidence="9">The sequence shown here is derived from an EMBL/GenBank/DDBJ whole genome shotgun (WGS) entry which is preliminary data.</text>
</comment>
<dbReference type="GO" id="GO:0071051">
    <property type="term" value="P:poly(A)-dependent snoRNA 3'-end processing"/>
    <property type="evidence" value="ECO:0007669"/>
    <property type="project" value="TreeGrafter"/>
</dbReference>
<sequence>MQLAGQPQAPNIIIRGSGSSLAAASVQERLESQYEAFSEDSFVCVGDIVPTDMQEGFLRGHGTQVVDGQLMATVCGRVERINKLVSVRPLRNRYSAELGDVVVGRVTDVAGKRWIVDLNARQEATLQLSSVNLPGGVQRRRTAEDELNMRSVFEEGDLISAEVQALHQDGSVSLHTRSLKYGKLAGGQLVTVPANLIKRQKHHFNTLPDMGVDVILGCNGMVWVAPNAPPPALGADGEPEQAPPRPPATREQRAAVCRMAGALRALAALYFPIFQATLVDAYQARKPGLVDAA</sequence>
<evidence type="ECO:0000256" key="4">
    <source>
        <dbReference type="ARBA" id="ARBA00022835"/>
    </source>
</evidence>
<dbReference type="Pfam" id="PF21266">
    <property type="entry name" value="S1_RRP4"/>
    <property type="match status" value="1"/>
</dbReference>
<dbReference type="SMART" id="SM00316">
    <property type="entry name" value="S1"/>
    <property type="match status" value="1"/>
</dbReference>
<evidence type="ECO:0000256" key="3">
    <source>
        <dbReference type="ARBA" id="ARBA00022552"/>
    </source>
</evidence>
<dbReference type="CDD" id="cd22525">
    <property type="entry name" value="KH-I_Rrp4_eukar"/>
    <property type="match status" value="1"/>
</dbReference>
<dbReference type="CDD" id="cd05789">
    <property type="entry name" value="S1_Rrp4"/>
    <property type="match status" value="1"/>
</dbReference>
<evidence type="ECO:0000256" key="1">
    <source>
        <dbReference type="ARBA" id="ARBA00004123"/>
    </source>
</evidence>
<evidence type="ECO:0000259" key="8">
    <source>
        <dbReference type="PROSITE" id="PS50126"/>
    </source>
</evidence>
<dbReference type="InterPro" id="IPR003029">
    <property type="entry name" value="S1_domain"/>
</dbReference>
<dbReference type="PROSITE" id="PS50126">
    <property type="entry name" value="S1"/>
    <property type="match status" value="1"/>
</dbReference>
<dbReference type="Gene3D" id="2.40.50.140">
    <property type="entry name" value="Nucleic acid-binding proteins"/>
    <property type="match status" value="1"/>
</dbReference>
<dbReference type="PANTHER" id="PTHR21321:SF4">
    <property type="entry name" value="EXOSOME COMPLEX COMPONENT RRP4"/>
    <property type="match status" value="1"/>
</dbReference>
<dbReference type="InterPro" id="IPR048565">
    <property type="entry name" value="S1_RRP4"/>
</dbReference>
<dbReference type="EMBL" id="JALJOU010000034">
    <property type="protein sequence ID" value="KAK9834028.1"/>
    <property type="molecule type" value="Genomic_DNA"/>
</dbReference>
<dbReference type="GO" id="GO:0071035">
    <property type="term" value="P:nuclear polyadenylation-dependent rRNA catabolic process"/>
    <property type="evidence" value="ECO:0007669"/>
    <property type="project" value="TreeGrafter"/>
</dbReference>
<dbReference type="SUPFAM" id="SSF54791">
    <property type="entry name" value="Eukaryotic type KH-domain (KH-domain type I)"/>
    <property type="match status" value="1"/>
</dbReference>
<gene>
    <name evidence="9" type="ORF">WJX81_004480</name>
</gene>
<dbReference type="Gene3D" id="2.40.50.100">
    <property type="match status" value="1"/>
</dbReference>
<dbReference type="Proteomes" id="UP001445335">
    <property type="component" value="Unassembled WGS sequence"/>
</dbReference>
<dbReference type="InterPro" id="IPR026699">
    <property type="entry name" value="Exosome_RNA_bind1/RRP40/RRP4"/>
</dbReference>
<evidence type="ECO:0000313" key="10">
    <source>
        <dbReference type="Proteomes" id="UP001445335"/>
    </source>
</evidence>
<dbReference type="SUPFAM" id="SSF110324">
    <property type="entry name" value="Ribosomal L27 protein-like"/>
    <property type="match status" value="1"/>
</dbReference>
<keyword evidence="10" id="KW-1185">Reference proteome</keyword>